<keyword evidence="2" id="KW-0812">Transmembrane</keyword>
<accession>A0ABD5ECY1</accession>
<feature type="non-terminal residue" evidence="4">
    <location>
        <position position="1"/>
    </location>
</feature>
<feature type="compositionally biased region" description="Basic and acidic residues" evidence="1">
    <location>
        <begin position="82"/>
        <end position="97"/>
    </location>
</feature>
<evidence type="ECO:0000313" key="4">
    <source>
        <dbReference type="EMBL" id="MDT0419296.1"/>
    </source>
</evidence>
<feature type="region of interest" description="Disordered" evidence="1">
    <location>
        <begin position="1"/>
        <end position="42"/>
    </location>
</feature>
<dbReference type="Gene3D" id="2.130.10.10">
    <property type="entry name" value="YVTN repeat-like/Quinoprotein amine dehydrogenase"/>
    <property type="match status" value="1"/>
</dbReference>
<name>A0ABD5ECY1_9ACTN</name>
<dbReference type="InterPro" id="IPR002372">
    <property type="entry name" value="PQQ_rpt_dom"/>
</dbReference>
<dbReference type="AlphaFoldDB" id="A0ABD5ECY1"/>
<protein>
    <submittedName>
        <fullName evidence="4">PQQ-binding-like beta-propeller repeat protein</fullName>
    </submittedName>
</protein>
<dbReference type="SUPFAM" id="SSF50998">
    <property type="entry name" value="Quinoprotein alcohol dehydrogenase-like"/>
    <property type="match status" value="1"/>
</dbReference>
<proteinExistence type="predicted"/>
<dbReference type="Proteomes" id="UP001183607">
    <property type="component" value="Unassembled WGS sequence"/>
</dbReference>
<comment type="caution">
    <text evidence="4">The sequence shown here is derived from an EMBL/GenBank/DDBJ whole genome shotgun (WGS) entry which is preliminary data.</text>
</comment>
<dbReference type="RefSeq" id="WP_311677672.1">
    <property type="nucleotide sequence ID" value="NZ_JAVRER010000070.1"/>
</dbReference>
<dbReference type="InterPro" id="IPR015943">
    <property type="entry name" value="WD40/YVTN_repeat-like_dom_sf"/>
</dbReference>
<evidence type="ECO:0000259" key="3">
    <source>
        <dbReference type="Pfam" id="PF13360"/>
    </source>
</evidence>
<gene>
    <name evidence="4" type="ORF">RM574_27835</name>
</gene>
<keyword evidence="2" id="KW-0472">Membrane</keyword>
<evidence type="ECO:0000256" key="2">
    <source>
        <dbReference type="SAM" id="Phobius"/>
    </source>
</evidence>
<evidence type="ECO:0000313" key="5">
    <source>
        <dbReference type="Proteomes" id="UP001183607"/>
    </source>
</evidence>
<feature type="transmembrane region" description="Helical" evidence="2">
    <location>
        <begin position="50"/>
        <end position="72"/>
    </location>
</feature>
<feature type="domain" description="Pyrrolo-quinoline quinone repeat" evidence="3">
    <location>
        <begin position="208"/>
        <end position="423"/>
    </location>
</feature>
<feature type="region of interest" description="Disordered" evidence="1">
    <location>
        <begin position="75"/>
        <end position="116"/>
    </location>
</feature>
<dbReference type="Pfam" id="PF13360">
    <property type="entry name" value="PQQ_2"/>
    <property type="match status" value="1"/>
</dbReference>
<dbReference type="InterPro" id="IPR011047">
    <property type="entry name" value="Quinoprotein_ADH-like_sf"/>
</dbReference>
<sequence length="535" mass="56538">APHPGPAQGGQAAYGYPHPAPPYATAPYTQQGYGAGQPPTAPRGRRPGPVFWIIGATVLVIALIVGGGVWYANSGTDATPVAKDKDDKKDKDGKDDGTGTDDPAAGPAKEKAPADPSARQLFSVPMIYTGAGSRVYELPGSWLTDKVYAKTGLSEINGYDAVAGNRVWNLKLPGPVCSASGFQSDEGLTAVLHKSARPTKDDGGQCDRITVFDVRTGKTVWTKGVGSGEGSAVFTEVTVGGGTVAAGGSRGGYGWDLESGDQVWSPKPGDECYDVGYQGGSGGLAVIRKCTINTDQDQLFVQKLDPKDGSVSSEYKMPPGIDFAHILSVSPLVVGADVNEAAEDGSGISDFFSIDGRTGTLRARWPADAKTYGASCDAVAVSGCANFAVGGDRLYVPTEEHQGKKEAYSRTNEIVAFDLATGKLTGQRLDAGEDWELRPLRMDGPRLLAYRAGPYDQGSQVVSVDTRTMKTEVLLKTPDDQRSGSTIRHFVHEFSEILFGNGRLYFGQTMPEEEKKPVDPEEGVPYLALSFGGTH</sequence>
<dbReference type="EMBL" id="JAVRER010000070">
    <property type="protein sequence ID" value="MDT0419296.1"/>
    <property type="molecule type" value="Genomic_DNA"/>
</dbReference>
<evidence type="ECO:0000256" key="1">
    <source>
        <dbReference type="SAM" id="MobiDB-lite"/>
    </source>
</evidence>
<organism evidence="4 5">
    <name type="scientific">Streptomyces evansiae</name>
    <dbReference type="NCBI Taxonomy" id="3075535"/>
    <lineage>
        <taxon>Bacteria</taxon>
        <taxon>Bacillati</taxon>
        <taxon>Actinomycetota</taxon>
        <taxon>Actinomycetes</taxon>
        <taxon>Kitasatosporales</taxon>
        <taxon>Streptomycetaceae</taxon>
        <taxon>Streptomyces</taxon>
    </lineage>
</organism>
<reference evidence="5" key="1">
    <citation type="submission" date="2023-07" db="EMBL/GenBank/DDBJ databases">
        <title>30 novel species of actinomycetes from the DSMZ collection.</title>
        <authorList>
            <person name="Nouioui I."/>
        </authorList>
    </citation>
    <scope>NUCLEOTIDE SEQUENCE [LARGE SCALE GENOMIC DNA]</scope>
    <source>
        <strain evidence="5">DSM 41982</strain>
    </source>
</reference>
<keyword evidence="2" id="KW-1133">Transmembrane helix</keyword>